<keyword evidence="3" id="KW-0813">Transport</keyword>
<reference evidence="9" key="1">
    <citation type="submission" date="2021-04" db="EMBL/GenBank/DDBJ databases">
        <authorList>
            <person name="Chebbi M.A.C M."/>
        </authorList>
    </citation>
    <scope>NUCLEOTIDE SEQUENCE</scope>
</reference>
<dbReference type="PANTHER" id="PTHR19139">
    <property type="entry name" value="AQUAPORIN TRANSPORTER"/>
    <property type="match status" value="1"/>
</dbReference>
<dbReference type="NCBIfam" id="TIGR00861">
    <property type="entry name" value="MIP"/>
    <property type="match status" value="1"/>
</dbReference>
<evidence type="ECO:0000256" key="2">
    <source>
        <dbReference type="ARBA" id="ARBA00006175"/>
    </source>
</evidence>
<dbReference type="Proteomes" id="UP000786811">
    <property type="component" value="Unassembled WGS sequence"/>
</dbReference>
<feature type="transmembrane region" description="Helical" evidence="8">
    <location>
        <begin position="159"/>
        <end position="180"/>
    </location>
</feature>
<name>A0A8J2MQN9_COTCN</name>
<comment type="caution">
    <text evidence="9">The sequence shown here is derived from an EMBL/GenBank/DDBJ whole genome shotgun (WGS) entry which is preliminary data.</text>
</comment>
<feature type="transmembrane region" description="Helical" evidence="8">
    <location>
        <begin position="538"/>
        <end position="561"/>
    </location>
</feature>
<dbReference type="AlphaFoldDB" id="A0A8J2MQN9"/>
<feature type="transmembrane region" description="Helical" evidence="8">
    <location>
        <begin position="375"/>
        <end position="396"/>
    </location>
</feature>
<dbReference type="InterPro" id="IPR023271">
    <property type="entry name" value="Aquaporin-like"/>
</dbReference>
<feature type="transmembrane region" description="Helical" evidence="8">
    <location>
        <begin position="348"/>
        <end position="369"/>
    </location>
</feature>
<feature type="transmembrane region" description="Helical" evidence="8">
    <location>
        <begin position="467"/>
        <end position="488"/>
    </location>
</feature>
<keyword evidence="6 8" id="KW-0472">Membrane</keyword>
<accession>A0A8J2MQN9</accession>
<evidence type="ECO:0000256" key="5">
    <source>
        <dbReference type="ARBA" id="ARBA00022989"/>
    </source>
</evidence>
<dbReference type="InterPro" id="IPR000425">
    <property type="entry name" value="MIP"/>
</dbReference>
<gene>
    <name evidence="9" type="ORF">HICCMSTLAB_LOCUS11481</name>
</gene>
<evidence type="ECO:0000256" key="3">
    <source>
        <dbReference type="ARBA" id="ARBA00022448"/>
    </source>
</evidence>
<feature type="transmembrane region" description="Helical" evidence="8">
    <location>
        <begin position="215"/>
        <end position="233"/>
    </location>
</feature>
<evidence type="ECO:0000256" key="8">
    <source>
        <dbReference type="SAM" id="Phobius"/>
    </source>
</evidence>
<dbReference type="CDD" id="cd00333">
    <property type="entry name" value="MIP"/>
    <property type="match status" value="2"/>
</dbReference>
<feature type="transmembrane region" description="Helical" evidence="8">
    <location>
        <begin position="284"/>
        <end position="303"/>
    </location>
</feature>
<evidence type="ECO:0000256" key="6">
    <source>
        <dbReference type="ARBA" id="ARBA00023136"/>
    </source>
</evidence>
<dbReference type="InterPro" id="IPR034294">
    <property type="entry name" value="Aquaporin_transptr"/>
</dbReference>
<dbReference type="OrthoDB" id="3222at2759"/>
<organism evidence="9 10">
    <name type="scientific">Cotesia congregata</name>
    <name type="common">Parasitoid wasp</name>
    <name type="synonym">Apanteles congregatus</name>
    <dbReference type="NCBI Taxonomy" id="51543"/>
    <lineage>
        <taxon>Eukaryota</taxon>
        <taxon>Metazoa</taxon>
        <taxon>Ecdysozoa</taxon>
        <taxon>Arthropoda</taxon>
        <taxon>Hexapoda</taxon>
        <taxon>Insecta</taxon>
        <taxon>Pterygota</taxon>
        <taxon>Neoptera</taxon>
        <taxon>Endopterygota</taxon>
        <taxon>Hymenoptera</taxon>
        <taxon>Apocrita</taxon>
        <taxon>Ichneumonoidea</taxon>
        <taxon>Braconidae</taxon>
        <taxon>Microgastrinae</taxon>
        <taxon>Cotesia</taxon>
    </lineage>
</organism>
<evidence type="ECO:0000313" key="10">
    <source>
        <dbReference type="Proteomes" id="UP000786811"/>
    </source>
</evidence>
<dbReference type="Gene3D" id="1.20.1080.10">
    <property type="entry name" value="Glycerol uptake facilitator protein"/>
    <property type="match status" value="2"/>
</dbReference>
<keyword evidence="5 8" id="KW-1133">Transmembrane helix</keyword>
<dbReference type="EMBL" id="CAJNRD030001123">
    <property type="protein sequence ID" value="CAG5103381.1"/>
    <property type="molecule type" value="Genomic_DNA"/>
</dbReference>
<keyword evidence="4 8" id="KW-0812">Transmembrane</keyword>
<dbReference type="PRINTS" id="PR00783">
    <property type="entry name" value="MINTRINSICP"/>
</dbReference>
<feature type="transmembrane region" description="Helical" evidence="8">
    <location>
        <begin position="500"/>
        <end position="518"/>
    </location>
</feature>
<evidence type="ECO:0000256" key="1">
    <source>
        <dbReference type="ARBA" id="ARBA00004141"/>
    </source>
</evidence>
<comment type="subcellular location">
    <subcellularLocation>
        <location evidence="1">Membrane</location>
        <topology evidence="1">Multi-pass membrane protein</topology>
    </subcellularLocation>
</comment>
<keyword evidence="10" id="KW-1185">Reference proteome</keyword>
<feature type="transmembrane region" description="Helical" evidence="8">
    <location>
        <begin position="93"/>
        <end position="112"/>
    </location>
</feature>
<dbReference type="PANTHER" id="PTHR19139:SF270">
    <property type="entry name" value="ENTOMOGLYCEROPORIN 1-RELATED"/>
    <property type="match status" value="1"/>
</dbReference>
<dbReference type="SUPFAM" id="SSF81338">
    <property type="entry name" value="Aquaporin-like"/>
    <property type="match status" value="2"/>
</dbReference>
<feature type="transmembrane region" description="Helical" evidence="8">
    <location>
        <begin position="417"/>
        <end position="435"/>
    </location>
</feature>
<dbReference type="Pfam" id="PF00230">
    <property type="entry name" value="MIP"/>
    <property type="match status" value="2"/>
</dbReference>
<feature type="region of interest" description="Disordered" evidence="7">
    <location>
        <begin position="689"/>
        <end position="708"/>
    </location>
</feature>
<feature type="transmembrane region" description="Helical" evidence="8">
    <location>
        <begin position="245"/>
        <end position="264"/>
    </location>
</feature>
<evidence type="ECO:0000313" key="9">
    <source>
        <dbReference type="EMBL" id="CAG5103381.1"/>
    </source>
</evidence>
<proteinExistence type="inferred from homology"/>
<comment type="similarity">
    <text evidence="2">Belongs to the MIP/aquaporin (TC 1.A.8) family.</text>
</comment>
<dbReference type="InterPro" id="IPR022357">
    <property type="entry name" value="MIP_CS"/>
</dbReference>
<dbReference type="GO" id="GO:0015267">
    <property type="term" value="F:channel activity"/>
    <property type="evidence" value="ECO:0007669"/>
    <property type="project" value="InterPro"/>
</dbReference>
<dbReference type="PROSITE" id="PS00221">
    <property type="entry name" value="MIP"/>
    <property type="match status" value="2"/>
</dbReference>
<evidence type="ECO:0000256" key="4">
    <source>
        <dbReference type="ARBA" id="ARBA00022692"/>
    </source>
</evidence>
<dbReference type="GO" id="GO:0005886">
    <property type="term" value="C:plasma membrane"/>
    <property type="evidence" value="ECO:0007669"/>
    <property type="project" value="TreeGrafter"/>
</dbReference>
<sequence length="708" mass="76506">MEKLIDDEGEIYNSISPKVAPVAVQNEMEPSNISIVTTNGTADNNIGKSKTTISLPSAAKFTNAAQKKAPWLKSLFQDECSAWETTKCGLAELIGTAVLVFLGCMGCVGSMGTPPSSLQVSFAWGIVVMIVAQSIGHISGAHINPAVTVGAVVMGKKSLTGACVYFVAQCLGAILGYGLLKVVTPSDLLLASSTSPAETFCITDLHGKIPVIQGLLGEIIATAVLMFMLCAMWDERNANNTDSGVIKCGLTIAALCMGLGPYTGCSLNPARSLAPAIWNNYWNHHWIFWFGPIGGSLLASVLYRSVFSLPQCSLPECQSLNTQKAELYKMMYGHGDMWDTFLSGMAELVGTGLLIFLGCGGCIGSLGVSPSHLQITLTFGLAVMIVIQCFGHISHAHVNPAITVGSVVLGIKSISEAAVYIIAQILGGILGYGLLKLCTPTGFLSSGGPEAASTFCVTMISPQVSNVQGLMVETMATMVLMLIACAVWDIRNASNTDSTSIRFGLGVTCLATIFGPYTGCSMNPARSFAPAIWNNSWLGHWVYWFGPIAGAAISASLYRIVFGLKTHDKETLTPISESIHLNSVDTDKSEVIINSWIQYRVHLTTRVLTLGKLIRIRAPYTRKKVLNPCDKFSHTIARYKSQNTTFYIPISLRCFSRMNLITDLLMRFEEFQNQVYRVRVSCKHLKHVKQSKHDQRSKAKVHNNISKV</sequence>
<feature type="transmembrane region" description="Helical" evidence="8">
    <location>
        <begin position="118"/>
        <end position="138"/>
    </location>
</feature>
<evidence type="ECO:0000256" key="7">
    <source>
        <dbReference type="SAM" id="MobiDB-lite"/>
    </source>
</evidence>
<protein>
    <submittedName>
        <fullName evidence="9">Similar to AQP: Aquaporin AQPcic (Cicadella viridis)</fullName>
    </submittedName>
</protein>